<dbReference type="AlphaFoldDB" id="A0A1W1EKA7"/>
<evidence type="ECO:0000313" key="1">
    <source>
        <dbReference type="EMBL" id="SHO81318.1"/>
    </source>
</evidence>
<sequence length="67" mass="8002">MKNIKLELKIDKIESLEFYSKLLDKDINMILDEALEEYFKVQDEKIIAKEQNATNLSYDEFWEGVDI</sequence>
<organism evidence="1">
    <name type="scientific">hydrothermal vent metagenome</name>
    <dbReference type="NCBI Taxonomy" id="652676"/>
    <lineage>
        <taxon>unclassified sequences</taxon>
        <taxon>metagenomes</taxon>
        <taxon>ecological metagenomes</taxon>
    </lineage>
</organism>
<protein>
    <submittedName>
        <fullName evidence="1">Uncharacterized protein</fullName>
    </submittedName>
</protein>
<gene>
    <name evidence="1" type="ORF">MNB_SV-15-884</name>
</gene>
<proteinExistence type="predicted"/>
<accession>A0A1W1EKA7</accession>
<reference evidence="1" key="1">
    <citation type="submission" date="2016-10" db="EMBL/GenBank/DDBJ databases">
        <authorList>
            <person name="de Groot N.N."/>
        </authorList>
    </citation>
    <scope>NUCLEOTIDE SEQUENCE</scope>
</reference>
<dbReference type="EMBL" id="FRYL01000038">
    <property type="protein sequence ID" value="SHO81318.1"/>
    <property type="molecule type" value="Genomic_DNA"/>
</dbReference>
<name>A0A1W1EKA7_9ZZZZ</name>